<dbReference type="PANTHER" id="PTHR42907">
    <property type="entry name" value="FMN-LINKED OXIDOREDUCTASES SUPERFAMILY PROTEIN"/>
    <property type="match status" value="1"/>
</dbReference>
<feature type="signal peptide" evidence="11">
    <location>
        <begin position="1"/>
        <end position="24"/>
    </location>
</feature>
<name>A0A1E7FFI3_9STRA</name>
<accession>A0A1E7FFI3</accession>
<evidence type="ECO:0000256" key="4">
    <source>
        <dbReference type="ARBA" id="ARBA00022643"/>
    </source>
</evidence>
<keyword evidence="8" id="KW-0560">Oxidoreductase</keyword>
<evidence type="ECO:0000256" key="1">
    <source>
        <dbReference type="ARBA" id="ARBA00001917"/>
    </source>
</evidence>
<evidence type="ECO:0000256" key="7">
    <source>
        <dbReference type="ARBA" id="ARBA00022884"/>
    </source>
</evidence>
<feature type="non-terminal residue" evidence="13">
    <location>
        <position position="293"/>
    </location>
</feature>
<dbReference type="InterPro" id="IPR013785">
    <property type="entry name" value="Aldolase_TIM"/>
</dbReference>
<feature type="binding site" evidence="10">
    <location>
        <position position="118"/>
    </location>
    <ligand>
        <name>FMN</name>
        <dbReference type="ChEBI" id="CHEBI:58210"/>
    </ligand>
</feature>
<dbReference type="InterPro" id="IPR004653">
    <property type="entry name" value="DusA"/>
</dbReference>
<keyword evidence="10" id="KW-0547">Nucleotide-binding</keyword>
<dbReference type="PANTHER" id="PTHR42907:SF1">
    <property type="entry name" value="FMN-LINKED OXIDOREDUCTASES SUPERFAMILY PROTEIN"/>
    <property type="match status" value="1"/>
</dbReference>
<evidence type="ECO:0000256" key="6">
    <source>
        <dbReference type="ARBA" id="ARBA00022857"/>
    </source>
</evidence>
<evidence type="ECO:0000256" key="10">
    <source>
        <dbReference type="PIRSR" id="PIRSR006621-2"/>
    </source>
</evidence>
<dbReference type="PIRSF" id="PIRSF006621">
    <property type="entry name" value="Dus"/>
    <property type="match status" value="1"/>
</dbReference>
<evidence type="ECO:0000313" key="14">
    <source>
        <dbReference type="Proteomes" id="UP000095751"/>
    </source>
</evidence>
<organism evidence="13 14">
    <name type="scientific">Fragilariopsis cylindrus CCMP1102</name>
    <dbReference type="NCBI Taxonomy" id="635003"/>
    <lineage>
        <taxon>Eukaryota</taxon>
        <taxon>Sar</taxon>
        <taxon>Stramenopiles</taxon>
        <taxon>Ochrophyta</taxon>
        <taxon>Bacillariophyta</taxon>
        <taxon>Bacillariophyceae</taxon>
        <taxon>Bacillariophycidae</taxon>
        <taxon>Bacillariales</taxon>
        <taxon>Bacillariaceae</taxon>
        <taxon>Fragilariopsis</taxon>
    </lineage>
</organism>
<dbReference type="InterPro" id="IPR018517">
    <property type="entry name" value="tRNA_hU_synthase_CS"/>
</dbReference>
<dbReference type="InterPro" id="IPR035587">
    <property type="entry name" value="DUS-like_FMN-bd"/>
</dbReference>
<comment type="cofactor">
    <cofactor evidence="1 10">
        <name>FMN</name>
        <dbReference type="ChEBI" id="CHEBI:58210"/>
    </cofactor>
</comment>
<keyword evidence="7" id="KW-0694">RNA-binding</keyword>
<dbReference type="GO" id="GO:0050660">
    <property type="term" value="F:flavin adenine dinucleotide binding"/>
    <property type="evidence" value="ECO:0007669"/>
    <property type="project" value="InterPro"/>
</dbReference>
<dbReference type="OrthoDB" id="45486at2759"/>
<evidence type="ECO:0000256" key="11">
    <source>
        <dbReference type="SAM" id="SignalP"/>
    </source>
</evidence>
<proteinExistence type="predicted"/>
<feature type="binding site" evidence="10">
    <location>
        <begin position="287"/>
        <end position="289"/>
    </location>
    <ligand>
        <name>FMN</name>
        <dbReference type="ChEBI" id="CHEBI:58210"/>
    </ligand>
</feature>
<dbReference type="KEGG" id="fcy:FRACYDRAFT_186077"/>
<evidence type="ECO:0000256" key="9">
    <source>
        <dbReference type="PIRSR" id="PIRSR006621-1"/>
    </source>
</evidence>
<feature type="active site" description="Proton donor" evidence="9">
    <location>
        <position position="153"/>
    </location>
</feature>
<evidence type="ECO:0000256" key="3">
    <source>
        <dbReference type="ARBA" id="ARBA00022630"/>
    </source>
</evidence>
<keyword evidence="14" id="KW-1185">Reference proteome</keyword>
<sequence length="293" mass="32641">MKLPNVVGLVLVLLPCCILECISALQQQLQQFHIAPMQGYTNSSLRRLFNLLSPSSIKWTEMEKLDDIYPKTTIQTTQTQQVQQYQTSESYLLDALEKRIGSPSSTDYDNNNNNLVLQLGSNDPARLQSCVQHTVQHYINNNYIREINLNCGCPAIDSGGSTTYGASLMKDASLTGKLVQSVREGLVRGGGQSNTGISVKCRIAVFDHESEQHYPLDETDYEYLKKYISTIYDAGANHIILHARPAILSGLSPVKNRIVPKLDYNFVERIASDLSQEHDNNINFTLNGGITSL</sequence>
<keyword evidence="6" id="KW-0521">NADP</keyword>
<dbReference type="InterPro" id="IPR001269">
    <property type="entry name" value="DUS_fam"/>
</dbReference>
<reference evidence="13 14" key="1">
    <citation type="submission" date="2016-09" db="EMBL/GenBank/DDBJ databases">
        <title>Extensive genetic diversity and differential bi-allelic expression allows diatom success in the polar Southern Ocean.</title>
        <authorList>
            <consortium name="DOE Joint Genome Institute"/>
            <person name="Mock T."/>
            <person name="Otillar R.P."/>
            <person name="Strauss J."/>
            <person name="Dupont C."/>
            <person name="Frickenhaus S."/>
            <person name="Maumus F."/>
            <person name="Mcmullan M."/>
            <person name="Sanges R."/>
            <person name="Schmutz J."/>
            <person name="Toseland A."/>
            <person name="Valas R."/>
            <person name="Veluchamy A."/>
            <person name="Ward B.J."/>
            <person name="Allen A."/>
            <person name="Barry K."/>
            <person name="Falciatore A."/>
            <person name="Ferrante M."/>
            <person name="Fortunato A.E."/>
            <person name="Gloeckner G."/>
            <person name="Gruber A."/>
            <person name="Hipkin R."/>
            <person name="Janech M."/>
            <person name="Kroth P."/>
            <person name="Leese F."/>
            <person name="Lindquist E."/>
            <person name="Lyon B.R."/>
            <person name="Martin J."/>
            <person name="Mayer C."/>
            <person name="Parker M."/>
            <person name="Quesneville H."/>
            <person name="Raymond J."/>
            <person name="Uhlig C."/>
            <person name="Valentin K.U."/>
            <person name="Worden A.Z."/>
            <person name="Armbrust E.V."/>
            <person name="Bowler C."/>
            <person name="Green B."/>
            <person name="Moulton V."/>
            <person name="Van Oosterhout C."/>
            <person name="Grigoriev I."/>
        </authorList>
    </citation>
    <scope>NUCLEOTIDE SEQUENCE [LARGE SCALE GENOMIC DNA]</scope>
    <source>
        <strain evidence="13 14">CCMP1102</strain>
    </source>
</reference>
<evidence type="ECO:0000256" key="2">
    <source>
        <dbReference type="ARBA" id="ARBA00022555"/>
    </source>
</evidence>
<evidence type="ECO:0000259" key="12">
    <source>
        <dbReference type="Pfam" id="PF01207"/>
    </source>
</evidence>
<feature type="domain" description="DUS-like FMN-binding" evidence="12">
    <location>
        <begin position="34"/>
        <end position="292"/>
    </location>
</feature>
<evidence type="ECO:0000313" key="13">
    <source>
        <dbReference type="EMBL" id="OEU16930.1"/>
    </source>
</evidence>
<keyword evidence="2" id="KW-0820">tRNA-binding</keyword>
<dbReference type="Gene3D" id="3.20.20.70">
    <property type="entry name" value="Aldolase class I"/>
    <property type="match status" value="1"/>
</dbReference>
<keyword evidence="4 10" id="KW-0288">FMN</keyword>
<dbReference type="EMBL" id="KV784358">
    <property type="protein sequence ID" value="OEU16930.1"/>
    <property type="molecule type" value="Genomic_DNA"/>
</dbReference>
<feature type="chain" id="PRO_5009193020" evidence="11">
    <location>
        <begin position="25"/>
        <end position="293"/>
    </location>
</feature>
<dbReference type="InParanoid" id="A0A1E7FFI3"/>
<keyword evidence="5" id="KW-0819">tRNA processing</keyword>
<dbReference type="AlphaFoldDB" id="A0A1E7FFI3"/>
<keyword evidence="3" id="KW-0285">Flavoprotein</keyword>
<dbReference type="GO" id="GO:0017150">
    <property type="term" value="F:tRNA dihydrouridine synthase activity"/>
    <property type="evidence" value="ECO:0007669"/>
    <property type="project" value="InterPro"/>
</dbReference>
<dbReference type="GO" id="GO:0000049">
    <property type="term" value="F:tRNA binding"/>
    <property type="evidence" value="ECO:0007669"/>
    <property type="project" value="UniProtKB-KW"/>
</dbReference>
<feature type="binding site" evidence="10">
    <location>
        <position position="242"/>
    </location>
    <ligand>
        <name>FMN</name>
        <dbReference type="ChEBI" id="CHEBI:58210"/>
    </ligand>
</feature>
<dbReference type="Pfam" id="PF01207">
    <property type="entry name" value="Dus"/>
    <property type="match status" value="1"/>
</dbReference>
<keyword evidence="11" id="KW-0732">Signal</keyword>
<protein>
    <submittedName>
        <fullName evidence="13">FMN-linked oxidoreductase</fullName>
    </submittedName>
</protein>
<evidence type="ECO:0000256" key="5">
    <source>
        <dbReference type="ARBA" id="ARBA00022694"/>
    </source>
</evidence>
<evidence type="ECO:0000256" key="8">
    <source>
        <dbReference type="ARBA" id="ARBA00023002"/>
    </source>
</evidence>
<gene>
    <name evidence="13" type="ORF">FRACYDRAFT_186077</name>
</gene>
<dbReference type="SUPFAM" id="SSF51395">
    <property type="entry name" value="FMN-linked oxidoreductases"/>
    <property type="match status" value="1"/>
</dbReference>
<dbReference type="Proteomes" id="UP000095751">
    <property type="component" value="Unassembled WGS sequence"/>
</dbReference>
<feature type="binding site" evidence="10">
    <location>
        <position position="200"/>
    </location>
    <ligand>
        <name>FMN</name>
        <dbReference type="ChEBI" id="CHEBI:58210"/>
    </ligand>
</feature>
<dbReference type="PROSITE" id="PS01136">
    <property type="entry name" value="UPF0034"/>
    <property type="match status" value="1"/>
</dbReference>